<keyword evidence="3" id="KW-0832">Ubl conjugation</keyword>
<evidence type="ECO:0000256" key="3">
    <source>
        <dbReference type="ARBA" id="ARBA00022843"/>
    </source>
</evidence>
<evidence type="ECO:0000256" key="1">
    <source>
        <dbReference type="ARBA" id="ARBA00022499"/>
    </source>
</evidence>
<keyword evidence="2" id="KW-0597">Phosphoprotein</keyword>
<evidence type="ECO:0000313" key="6">
    <source>
        <dbReference type="Proteomes" id="UP001249851"/>
    </source>
</evidence>
<reference evidence="5" key="1">
    <citation type="journal article" date="2023" name="G3 (Bethesda)">
        <title>Whole genome assembly and annotation of the endangered Caribbean coral Acropora cervicornis.</title>
        <authorList>
            <person name="Selwyn J.D."/>
            <person name="Vollmer S.V."/>
        </authorList>
    </citation>
    <scope>NUCLEOTIDE SEQUENCE</scope>
    <source>
        <strain evidence="5">K2</strain>
    </source>
</reference>
<dbReference type="Proteomes" id="UP001249851">
    <property type="component" value="Unassembled WGS sequence"/>
</dbReference>
<keyword evidence="6" id="KW-1185">Reference proteome</keyword>
<comment type="caution">
    <text evidence="5">The sequence shown here is derived from an EMBL/GenBank/DDBJ whole genome shotgun (WGS) entry which is preliminary data.</text>
</comment>
<evidence type="ECO:0000256" key="2">
    <source>
        <dbReference type="ARBA" id="ARBA00022553"/>
    </source>
</evidence>
<dbReference type="AlphaFoldDB" id="A0AAD9QND2"/>
<reference evidence="5" key="2">
    <citation type="journal article" date="2023" name="Science">
        <title>Genomic signatures of disease resistance in endangered staghorn corals.</title>
        <authorList>
            <person name="Vollmer S.V."/>
            <person name="Selwyn J.D."/>
            <person name="Despard B.A."/>
            <person name="Roesel C.L."/>
        </authorList>
    </citation>
    <scope>NUCLEOTIDE SEQUENCE</scope>
    <source>
        <strain evidence="5">K2</strain>
    </source>
</reference>
<keyword evidence="1" id="KW-1017">Isopeptide bond</keyword>
<name>A0AAD9QND2_ACRCE</name>
<organism evidence="5 6">
    <name type="scientific">Acropora cervicornis</name>
    <name type="common">Staghorn coral</name>
    <dbReference type="NCBI Taxonomy" id="6130"/>
    <lineage>
        <taxon>Eukaryota</taxon>
        <taxon>Metazoa</taxon>
        <taxon>Cnidaria</taxon>
        <taxon>Anthozoa</taxon>
        <taxon>Hexacorallia</taxon>
        <taxon>Scleractinia</taxon>
        <taxon>Astrocoeniina</taxon>
        <taxon>Acroporidae</taxon>
        <taxon>Acropora</taxon>
    </lineage>
</organism>
<evidence type="ECO:0000259" key="4">
    <source>
        <dbReference type="Pfam" id="PF12012"/>
    </source>
</evidence>
<accession>A0AAD9QND2</accession>
<sequence length="95" mass="10516">MKCLPVLGNGSKVKEAQALSEDEENTLWNFGLLGDSSPGVLLDTMIFLIGRNFSLPSGKENRNLKFSQLTLEPANCSMYVLDSSFLMILDMKNVE</sequence>
<gene>
    <name evidence="5" type="ORF">P5673_012585</name>
</gene>
<evidence type="ECO:0000313" key="5">
    <source>
        <dbReference type="EMBL" id="KAK2564324.1"/>
    </source>
</evidence>
<feature type="domain" description="ZMYM2-like/QRICH1 C-terminal" evidence="4">
    <location>
        <begin position="20"/>
        <end position="73"/>
    </location>
</feature>
<dbReference type="Pfam" id="PF12012">
    <property type="entry name" value="DUF3504"/>
    <property type="match status" value="1"/>
</dbReference>
<protein>
    <recommendedName>
        <fullName evidence="4">ZMYM2-like/QRICH1 C-terminal domain-containing protein</fullName>
    </recommendedName>
</protein>
<dbReference type="EMBL" id="JARQWQ010000023">
    <property type="protein sequence ID" value="KAK2564324.1"/>
    <property type="molecule type" value="Genomic_DNA"/>
</dbReference>
<dbReference type="InterPro" id="IPR021893">
    <property type="entry name" value="ZMYM2-like_C"/>
</dbReference>
<proteinExistence type="predicted"/>